<accession>A0ABU2N598</accession>
<dbReference type="PROSITE" id="PS00059">
    <property type="entry name" value="ADH_ZINC"/>
    <property type="match status" value="1"/>
</dbReference>
<keyword evidence="4 8" id="KW-0560">Oxidoreductase</keyword>
<dbReference type="GO" id="GO:0016491">
    <property type="term" value="F:oxidoreductase activity"/>
    <property type="evidence" value="ECO:0007669"/>
    <property type="project" value="UniProtKB-KW"/>
</dbReference>
<dbReference type="InterPro" id="IPR002328">
    <property type="entry name" value="ADH_Zn_CS"/>
</dbReference>
<feature type="domain" description="Alcohol dehydrogenase-like C-terminal" evidence="6">
    <location>
        <begin position="194"/>
        <end position="265"/>
    </location>
</feature>
<reference evidence="9" key="1">
    <citation type="submission" date="2023-07" db="EMBL/GenBank/DDBJ databases">
        <title>30 novel species of actinomycetes from the DSMZ collection.</title>
        <authorList>
            <person name="Nouioui I."/>
        </authorList>
    </citation>
    <scope>NUCLEOTIDE SEQUENCE [LARGE SCALE GENOMIC DNA]</scope>
    <source>
        <strain evidence="9">DSM 45834</strain>
    </source>
</reference>
<evidence type="ECO:0000313" key="9">
    <source>
        <dbReference type="Proteomes" id="UP001183202"/>
    </source>
</evidence>
<organism evidence="8 9">
    <name type="scientific">Pseudonocardia charpentierae</name>
    <dbReference type="NCBI Taxonomy" id="3075545"/>
    <lineage>
        <taxon>Bacteria</taxon>
        <taxon>Bacillati</taxon>
        <taxon>Actinomycetota</taxon>
        <taxon>Actinomycetes</taxon>
        <taxon>Pseudonocardiales</taxon>
        <taxon>Pseudonocardiaceae</taxon>
        <taxon>Pseudonocardia</taxon>
    </lineage>
</organism>
<dbReference type="Pfam" id="PF08240">
    <property type="entry name" value="ADH_N"/>
    <property type="match status" value="1"/>
</dbReference>
<dbReference type="RefSeq" id="WP_311555076.1">
    <property type="nucleotide sequence ID" value="NZ_JAVREJ010000003.1"/>
</dbReference>
<keyword evidence="2 5" id="KW-0479">Metal-binding</keyword>
<dbReference type="Pfam" id="PF00107">
    <property type="entry name" value="ADH_zinc_N"/>
    <property type="match status" value="1"/>
</dbReference>
<evidence type="ECO:0000313" key="8">
    <source>
        <dbReference type="EMBL" id="MDT0349097.1"/>
    </source>
</evidence>
<sequence>MIEEVPMRAMVYRGPYKVRVEEKDMPAIEHPNDAVVRVSLGAICGSDLHLYHGMMPDTRVGTTFGHEFIGVVEEVGSSVQSLRRGDRVLVPFNIFCGSCWFCARGLYANCHNVNPNATAVGAIYGYSHTAGGYDGGQSEFVRVPFADVGPTLIPEWMDDEDAVMLTDALPTGYFGAQLGDIVEGDVVVVFGAGPVGLFAAKSAWLMGAGRVIVIDHLEYRLEKARTFAHAETYNFVEYDDIVVHMKKITDHLGADVAIDAVGAEADGNFLQHVTAAKLKLQGGSPVALNWAIDSVRKGGTVSVVGAYGPIFSAVKFGDAVNKGLTLRMNQCPVKRQWPRLFEHIRNGYLKPSDIVTHRIPLEHIAEGYHIFSAKLDGCIKPLVVPSAG</sequence>
<dbReference type="EC" id="1.1.1.-" evidence="8"/>
<dbReference type="Gene3D" id="3.40.50.720">
    <property type="entry name" value="NAD(P)-binding Rossmann-like Domain"/>
    <property type="match status" value="1"/>
</dbReference>
<dbReference type="CDD" id="cd08283">
    <property type="entry name" value="FDH_like_1"/>
    <property type="match status" value="1"/>
</dbReference>
<name>A0ABU2N598_9PSEU</name>
<dbReference type="Proteomes" id="UP001183202">
    <property type="component" value="Unassembled WGS sequence"/>
</dbReference>
<evidence type="ECO:0000256" key="5">
    <source>
        <dbReference type="RuleBase" id="RU361277"/>
    </source>
</evidence>
<feature type="domain" description="Alcohol dehydrogenase-like N-terminal" evidence="7">
    <location>
        <begin position="31"/>
        <end position="148"/>
    </location>
</feature>
<dbReference type="InterPro" id="IPR011032">
    <property type="entry name" value="GroES-like_sf"/>
</dbReference>
<dbReference type="InterPro" id="IPR013154">
    <property type="entry name" value="ADH-like_N"/>
</dbReference>
<dbReference type="PANTHER" id="PTHR42813:SF2">
    <property type="entry name" value="DEHYDROGENASE, ZINC-CONTAINING, PUTATIVE (AFU_ORTHOLOGUE AFUA_2G02810)-RELATED"/>
    <property type="match status" value="1"/>
</dbReference>
<dbReference type="SUPFAM" id="SSF51735">
    <property type="entry name" value="NAD(P)-binding Rossmann-fold domains"/>
    <property type="match status" value="1"/>
</dbReference>
<keyword evidence="3 5" id="KW-0862">Zinc</keyword>
<proteinExistence type="inferred from homology"/>
<comment type="similarity">
    <text evidence="5">Belongs to the zinc-containing alcohol dehydrogenase family.</text>
</comment>
<dbReference type="PANTHER" id="PTHR42813">
    <property type="entry name" value="ZINC-TYPE ALCOHOL DEHYDROGENASE-LIKE"/>
    <property type="match status" value="1"/>
</dbReference>
<evidence type="ECO:0000256" key="3">
    <source>
        <dbReference type="ARBA" id="ARBA00022833"/>
    </source>
</evidence>
<evidence type="ECO:0000259" key="6">
    <source>
        <dbReference type="Pfam" id="PF00107"/>
    </source>
</evidence>
<gene>
    <name evidence="8" type="ORF">RM445_06110</name>
</gene>
<dbReference type="InterPro" id="IPR036291">
    <property type="entry name" value="NAD(P)-bd_dom_sf"/>
</dbReference>
<protein>
    <submittedName>
        <fullName evidence="8">Zinc-dependent alcohol dehydrogenase</fullName>
        <ecNumber evidence="8">1.1.1.-</ecNumber>
    </submittedName>
</protein>
<dbReference type="InterPro" id="IPR013149">
    <property type="entry name" value="ADH-like_C"/>
</dbReference>
<dbReference type="SUPFAM" id="SSF50129">
    <property type="entry name" value="GroES-like"/>
    <property type="match status" value="1"/>
</dbReference>
<dbReference type="Gene3D" id="3.90.180.10">
    <property type="entry name" value="Medium-chain alcohol dehydrogenases, catalytic domain"/>
    <property type="match status" value="1"/>
</dbReference>
<dbReference type="EMBL" id="JAVREJ010000003">
    <property type="protein sequence ID" value="MDT0349097.1"/>
    <property type="molecule type" value="Genomic_DNA"/>
</dbReference>
<evidence type="ECO:0000256" key="2">
    <source>
        <dbReference type="ARBA" id="ARBA00022723"/>
    </source>
</evidence>
<comment type="cofactor">
    <cofactor evidence="1 5">
        <name>Zn(2+)</name>
        <dbReference type="ChEBI" id="CHEBI:29105"/>
    </cofactor>
</comment>
<evidence type="ECO:0000256" key="1">
    <source>
        <dbReference type="ARBA" id="ARBA00001947"/>
    </source>
</evidence>
<evidence type="ECO:0000256" key="4">
    <source>
        <dbReference type="ARBA" id="ARBA00023002"/>
    </source>
</evidence>
<comment type="caution">
    <text evidence="8">The sequence shown here is derived from an EMBL/GenBank/DDBJ whole genome shotgun (WGS) entry which is preliminary data.</text>
</comment>
<evidence type="ECO:0000259" key="7">
    <source>
        <dbReference type="Pfam" id="PF08240"/>
    </source>
</evidence>
<keyword evidence="9" id="KW-1185">Reference proteome</keyword>